<comment type="pathway">
    <text evidence="4 5">Purine metabolism; IMP biosynthesis via de novo pathway; 5-amino-1-(5-phospho-D-ribosyl)imidazole-4-carboxylate from 5-amino-1-(5-phospho-D-ribosyl)imidazole (N5-CAIR route): step 1/2.</text>
</comment>
<feature type="binding site" evidence="4">
    <location>
        <begin position="156"/>
        <end position="162"/>
    </location>
    <ligand>
        <name>ATP</name>
        <dbReference type="ChEBI" id="CHEBI:30616"/>
    </ligand>
</feature>
<dbReference type="Proteomes" id="UP001589619">
    <property type="component" value="Unassembled WGS sequence"/>
</dbReference>
<dbReference type="RefSeq" id="WP_344916330.1">
    <property type="nucleotide sequence ID" value="NZ_BAAAYO010000019.1"/>
</dbReference>
<dbReference type="InterPro" id="IPR016185">
    <property type="entry name" value="PreATP-grasp_dom_sf"/>
</dbReference>
<evidence type="ECO:0000256" key="3">
    <source>
        <dbReference type="ARBA" id="ARBA00022840"/>
    </source>
</evidence>
<evidence type="ECO:0000256" key="1">
    <source>
        <dbReference type="ARBA" id="ARBA00022741"/>
    </source>
</evidence>
<dbReference type="Gene3D" id="3.30.470.20">
    <property type="entry name" value="ATP-grasp fold, B domain"/>
    <property type="match status" value="1"/>
</dbReference>
<evidence type="ECO:0000313" key="7">
    <source>
        <dbReference type="EMBL" id="MFB9756427.1"/>
    </source>
</evidence>
<dbReference type="NCBIfam" id="NF004676">
    <property type="entry name" value="PRK06019.1-2"/>
    <property type="match status" value="1"/>
</dbReference>
<keyword evidence="8" id="KW-1185">Reference proteome</keyword>
<feature type="binding site" evidence="4">
    <location>
        <begin position="188"/>
        <end position="191"/>
    </location>
    <ligand>
        <name>ATP</name>
        <dbReference type="ChEBI" id="CHEBI:30616"/>
    </ligand>
</feature>
<gene>
    <name evidence="4 5 7" type="primary">purK</name>
    <name evidence="7" type="ORF">ACFFNY_33040</name>
</gene>
<keyword evidence="3 4" id="KW-0067">ATP-binding</keyword>
<dbReference type="NCBIfam" id="NF004675">
    <property type="entry name" value="PRK06019.1-1"/>
    <property type="match status" value="1"/>
</dbReference>
<accession>A0ABV5W7S9</accession>
<proteinExistence type="inferred from homology"/>
<dbReference type="SUPFAM" id="SSF56059">
    <property type="entry name" value="Glutathione synthetase ATP-binding domain-like"/>
    <property type="match status" value="1"/>
</dbReference>
<dbReference type="InterPro" id="IPR013815">
    <property type="entry name" value="ATP_grasp_subdomain_1"/>
</dbReference>
<evidence type="ECO:0000313" key="8">
    <source>
        <dbReference type="Proteomes" id="UP001589619"/>
    </source>
</evidence>
<dbReference type="InterPro" id="IPR003135">
    <property type="entry name" value="ATP-grasp_carboxylate-amine"/>
</dbReference>
<dbReference type="InterPro" id="IPR011054">
    <property type="entry name" value="Rudment_hybrid_motif"/>
</dbReference>
<keyword evidence="1 4" id="KW-0547">Nucleotide-binding</keyword>
<dbReference type="SUPFAM" id="SSF51246">
    <property type="entry name" value="Rudiment single hybrid motif"/>
    <property type="match status" value="1"/>
</dbReference>
<dbReference type="NCBIfam" id="NF004680">
    <property type="entry name" value="PRK06019.1-6"/>
    <property type="match status" value="1"/>
</dbReference>
<dbReference type="NCBIfam" id="NF004679">
    <property type="entry name" value="PRK06019.1-5"/>
    <property type="match status" value="1"/>
</dbReference>
<dbReference type="EMBL" id="JBHMAG010000023">
    <property type="protein sequence ID" value="MFB9756427.1"/>
    <property type="molecule type" value="Genomic_DNA"/>
</dbReference>
<comment type="function">
    <text evidence="4">Catalyzes the ATP-dependent conversion of 5-aminoimidazole ribonucleotide (AIR) and HCO(3)(-) to N5-carboxyaminoimidazole ribonucleotide (N5-CAIR).</text>
</comment>
<feature type="binding site" evidence="4">
    <location>
        <position position="219"/>
    </location>
    <ligand>
        <name>ATP</name>
        <dbReference type="ChEBI" id="CHEBI:30616"/>
    </ligand>
</feature>
<keyword evidence="4 5" id="KW-0436">Ligase</keyword>
<comment type="caution">
    <text evidence="7">The sequence shown here is derived from an EMBL/GenBank/DDBJ whole genome shotgun (WGS) entry which is preliminary data.</text>
</comment>
<evidence type="ECO:0000256" key="4">
    <source>
        <dbReference type="HAMAP-Rule" id="MF_01928"/>
    </source>
</evidence>
<evidence type="ECO:0000259" key="6">
    <source>
        <dbReference type="PROSITE" id="PS50975"/>
    </source>
</evidence>
<feature type="binding site" evidence="4">
    <location>
        <position position="196"/>
    </location>
    <ligand>
        <name>ATP</name>
        <dbReference type="ChEBI" id="CHEBI:30616"/>
    </ligand>
</feature>
<feature type="binding site" evidence="4">
    <location>
        <begin position="273"/>
        <end position="274"/>
    </location>
    <ligand>
        <name>ATP</name>
        <dbReference type="ChEBI" id="CHEBI:30616"/>
    </ligand>
</feature>
<feature type="binding site" evidence="4">
    <location>
        <position position="111"/>
    </location>
    <ligand>
        <name>ATP</name>
        <dbReference type="ChEBI" id="CHEBI:30616"/>
    </ligand>
</feature>
<dbReference type="HAMAP" id="MF_01928">
    <property type="entry name" value="PurK"/>
    <property type="match status" value="1"/>
</dbReference>
<dbReference type="PANTHER" id="PTHR11609">
    <property type="entry name" value="PURINE BIOSYNTHESIS PROTEIN 6/7, PUR6/7"/>
    <property type="match status" value="1"/>
</dbReference>
<name>A0ABV5W7S9_9BACL</name>
<protein>
    <recommendedName>
        <fullName evidence="4 5">N5-carboxyaminoimidazole ribonucleotide synthase</fullName>
        <shortName evidence="4 5">N5-CAIR synthase</shortName>
        <ecNumber evidence="4 5">6.3.4.18</ecNumber>
    </recommendedName>
    <alternativeName>
        <fullName evidence="4 5">5-(carboxyamino)imidazole ribonucleotide synthetase</fullName>
    </alternativeName>
</protein>
<dbReference type="PANTHER" id="PTHR11609:SF5">
    <property type="entry name" value="PHOSPHORIBOSYLAMINOIMIDAZOLE CARBOXYLASE"/>
    <property type="match status" value="1"/>
</dbReference>
<feature type="binding site" evidence="4">
    <location>
        <position position="151"/>
    </location>
    <ligand>
        <name>ATP</name>
        <dbReference type="ChEBI" id="CHEBI:30616"/>
    </ligand>
</feature>
<dbReference type="InterPro" id="IPR011761">
    <property type="entry name" value="ATP-grasp"/>
</dbReference>
<feature type="domain" description="ATP-grasp" evidence="6">
    <location>
        <begin position="115"/>
        <end position="303"/>
    </location>
</feature>
<dbReference type="InterPro" id="IPR040686">
    <property type="entry name" value="PurK_C"/>
</dbReference>
<dbReference type="Gene3D" id="3.30.1490.20">
    <property type="entry name" value="ATP-grasp fold, A domain"/>
    <property type="match status" value="1"/>
</dbReference>
<evidence type="ECO:0000256" key="5">
    <source>
        <dbReference type="RuleBase" id="RU361200"/>
    </source>
</evidence>
<dbReference type="GO" id="GO:0034028">
    <property type="term" value="F:5-(carboxyamino)imidazole ribonucleotide synthase activity"/>
    <property type="evidence" value="ECO:0007669"/>
    <property type="project" value="UniProtKB-EC"/>
</dbReference>
<dbReference type="Pfam" id="PF22660">
    <property type="entry name" value="RS_preATP-grasp-like"/>
    <property type="match status" value="1"/>
</dbReference>
<dbReference type="Pfam" id="PF02222">
    <property type="entry name" value="ATP-grasp"/>
    <property type="match status" value="1"/>
</dbReference>
<comment type="function">
    <text evidence="5">Catalyzes the ATP-dependent conversion of 5-aminoimidazole ribonucleotide (AIR) and HCO(3)- to N5-carboxyaminoimidazole ribonucleotide (N5-CAIR).</text>
</comment>
<comment type="subunit">
    <text evidence="4 5">Homodimer.</text>
</comment>
<comment type="similarity">
    <text evidence="4 5">Belongs to the PurK/PurT family.</text>
</comment>
<comment type="catalytic activity">
    <reaction evidence="4 5">
        <text>5-amino-1-(5-phospho-beta-D-ribosyl)imidazole + hydrogencarbonate + ATP = 5-carboxyamino-1-(5-phospho-D-ribosyl)imidazole + ADP + phosphate + 2 H(+)</text>
        <dbReference type="Rhea" id="RHEA:19317"/>
        <dbReference type="ChEBI" id="CHEBI:15378"/>
        <dbReference type="ChEBI" id="CHEBI:17544"/>
        <dbReference type="ChEBI" id="CHEBI:30616"/>
        <dbReference type="ChEBI" id="CHEBI:43474"/>
        <dbReference type="ChEBI" id="CHEBI:58730"/>
        <dbReference type="ChEBI" id="CHEBI:137981"/>
        <dbReference type="ChEBI" id="CHEBI:456216"/>
        <dbReference type="EC" id="6.3.4.18"/>
    </reaction>
</comment>
<evidence type="ECO:0000256" key="2">
    <source>
        <dbReference type="ARBA" id="ARBA00022755"/>
    </source>
</evidence>
<dbReference type="Gene3D" id="3.40.50.20">
    <property type="match status" value="1"/>
</dbReference>
<dbReference type="InterPro" id="IPR005875">
    <property type="entry name" value="PurK"/>
</dbReference>
<organism evidence="7 8">
    <name type="scientific">Paenibacillus hodogayensis</name>
    <dbReference type="NCBI Taxonomy" id="279208"/>
    <lineage>
        <taxon>Bacteria</taxon>
        <taxon>Bacillati</taxon>
        <taxon>Bacillota</taxon>
        <taxon>Bacilli</taxon>
        <taxon>Bacillales</taxon>
        <taxon>Paenibacillaceae</taxon>
        <taxon>Paenibacillus</taxon>
    </lineage>
</organism>
<dbReference type="Pfam" id="PF17769">
    <property type="entry name" value="PurK_C"/>
    <property type="match status" value="1"/>
</dbReference>
<dbReference type="PROSITE" id="PS50975">
    <property type="entry name" value="ATP_GRASP"/>
    <property type="match status" value="1"/>
</dbReference>
<dbReference type="NCBIfam" id="TIGR01161">
    <property type="entry name" value="purK"/>
    <property type="match status" value="1"/>
</dbReference>
<reference evidence="7 8" key="1">
    <citation type="submission" date="2024-09" db="EMBL/GenBank/DDBJ databases">
        <authorList>
            <person name="Sun Q."/>
            <person name="Mori K."/>
        </authorList>
    </citation>
    <scope>NUCLEOTIDE SEQUENCE [LARGE SCALE GENOMIC DNA]</scope>
    <source>
        <strain evidence="7 8">JCM 12520</strain>
    </source>
</reference>
<keyword evidence="2 4" id="KW-0658">Purine biosynthesis</keyword>
<sequence>MSGRHDHVIRPGSTIGVLGGGQLGRMLALAGRAMGYRFATLDPTPDSPLGQIADEQIVAPYHDAEAARKLAERSDVITYEFENVDAGVAAMLMSESYVPQGSELLYTTQHRLREKRAIEAAGVQVAPYREIRSVEDLQDGVAAFGTPCVLKTATGGYDGKGQWVIRSVDEIAEAYETLARAKTELVLEQFIRFEKELSVIAARSPRGEVQAFPVSENIHVDNILHLSIVPARISVEVKEQAERVAARIAESLGAIGLLAVEMFLTADGELFVNELAPRPHNSGHYTMDACRTSQFEQHVRAVCNLPLGPVELLTPVVMANILGEHVAPLLEWMEDEAGLPEEIAAKVHLYGKHEAKAKRKMGHVNLLTDDVEKAIRWVEQSPVWKA</sequence>
<dbReference type="InterPro" id="IPR054350">
    <property type="entry name" value="PurT/PurK_preATP-grasp"/>
</dbReference>
<dbReference type="EC" id="6.3.4.18" evidence="4 5"/>
<dbReference type="SUPFAM" id="SSF52440">
    <property type="entry name" value="PreATP-grasp domain"/>
    <property type="match status" value="1"/>
</dbReference>